<reference evidence="1 2" key="1">
    <citation type="submission" date="2019-07" db="EMBL/GenBank/DDBJ databases">
        <authorList>
            <consortium name="GenomeTrakr network: Whole genome sequencing for foodborne pathogen traceback"/>
        </authorList>
    </citation>
    <scope>NUCLEOTIDE SEQUENCE [LARGE SCALE GENOMIC DNA]</scope>
    <source>
        <strain evidence="1 2">PSU-1859</strain>
    </source>
</reference>
<gene>
    <name evidence="1" type="ORF">FPS11_22985</name>
</gene>
<dbReference type="EMBL" id="AASFMQ010000046">
    <property type="protein sequence ID" value="EFB3617747.1"/>
    <property type="molecule type" value="Genomic_DNA"/>
</dbReference>
<comment type="caution">
    <text evidence="1">The sequence shown here is derived from an EMBL/GenBank/DDBJ whole genome shotgun (WGS) entry which is preliminary data.</text>
</comment>
<protein>
    <submittedName>
        <fullName evidence="1">Uncharacterized protein</fullName>
    </submittedName>
</protein>
<dbReference type="AlphaFoldDB" id="A0A8S7EH45"/>
<accession>A0A8S7EH45</accession>
<dbReference type="Proteomes" id="UP000543252">
    <property type="component" value="Unassembled WGS sequence"/>
</dbReference>
<organism evidence="1 2">
    <name type="scientific">Escherichia coli</name>
    <dbReference type="NCBI Taxonomy" id="562"/>
    <lineage>
        <taxon>Bacteria</taxon>
        <taxon>Pseudomonadati</taxon>
        <taxon>Pseudomonadota</taxon>
        <taxon>Gammaproteobacteria</taxon>
        <taxon>Enterobacterales</taxon>
        <taxon>Enterobacteriaceae</taxon>
        <taxon>Escherichia</taxon>
    </lineage>
</organism>
<proteinExistence type="predicted"/>
<evidence type="ECO:0000313" key="2">
    <source>
        <dbReference type="Proteomes" id="UP000543252"/>
    </source>
</evidence>
<name>A0A8S7EH45_ECOLX</name>
<evidence type="ECO:0000313" key="1">
    <source>
        <dbReference type="EMBL" id="EFB3617747.1"/>
    </source>
</evidence>
<sequence>MAESGYGLAGLGVGKVKSINQYRLTPGFGGSAMCHMKQLSAALHAADAASRKKAPRPERCQLPFLVQPYFLNAGAASSVCSHSANRRISSFAS</sequence>